<keyword evidence="3" id="KW-1185">Reference proteome</keyword>
<dbReference type="AlphaFoldDB" id="A0A2Z7B448"/>
<feature type="region of interest" description="Disordered" evidence="1">
    <location>
        <begin position="38"/>
        <end position="111"/>
    </location>
</feature>
<evidence type="ECO:0000256" key="1">
    <source>
        <dbReference type="SAM" id="MobiDB-lite"/>
    </source>
</evidence>
<dbReference type="Proteomes" id="UP000250235">
    <property type="component" value="Unassembled WGS sequence"/>
</dbReference>
<feature type="compositionally biased region" description="Polar residues" evidence="1">
    <location>
        <begin position="66"/>
        <end position="82"/>
    </location>
</feature>
<organism evidence="2 3">
    <name type="scientific">Dorcoceras hygrometricum</name>
    <dbReference type="NCBI Taxonomy" id="472368"/>
    <lineage>
        <taxon>Eukaryota</taxon>
        <taxon>Viridiplantae</taxon>
        <taxon>Streptophyta</taxon>
        <taxon>Embryophyta</taxon>
        <taxon>Tracheophyta</taxon>
        <taxon>Spermatophyta</taxon>
        <taxon>Magnoliopsida</taxon>
        <taxon>eudicotyledons</taxon>
        <taxon>Gunneridae</taxon>
        <taxon>Pentapetalae</taxon>
        <taxon>asterids</taxon>
        <taxon>lamiids</taxon>
        <taxon>Lamiales</taxon>
        <taxon>Gesneriaceae</taxon>
        <taxon>Didymocarpoideae</taxon>
        <taxon>Trichosporeae</taxon>
        <taxon>Loxocarpinae</taxon>
        <taxon>Dorcoceras</taxon>
    </lineage>
</organism>
<sequence length="111" mass="12229">MDRIGDIYRSLPRRADFIVTTVGARHKCQQDKAQFNEKCSPRSLNQQENNETDFSKKLRTPVATRFHSNANSGLQMGSTKEQVSGIPAPPKSLKSSAENGGKSVEIGHGEQ</sequence>
<protein>
    <submittedName>
        <fullName evidence="2">Uncharacterized protein</fullName>
    </submittedName>
</protein>
<proteinExistence type="predicted"/>
<dbReference type="EMBL" id="KV011230">
    <property type="protein sequence ID" value="KZV26469.1"/>
    <property type="molecule type" value="Genomic_DNA"/>
</dbReference>
<reference evidence="2 3" key="1">
    <citation type="journal article" date="2015" name="Proc. Natl. Acad. Sci. U.S.A.">
        <title>The resurrection genome of Boea hygrometrica: A blueprint for survival of dehydration.</title>
        <authorList>
            <person name="Xiao L."/>
            <person name="Yang G."/>
            <person name="Zhang L."/>
            <person name="Yang X."/>
            <person name="Zhao S."/>
            <person name="Ji Z."/>
            <person name="Zhou Q."/>
            <person name="Hu M."/>
            <person name="Wang Y."/>
            <person name="Chen M."/>
            <person name="Xu Y."/>
            <person name="Jin H."/>
            <person name="Xiao X."/>
            <person name="Hu G."/>
            <person name="Bao F."/>
            <person name="Hu Y."/>
            <person name="Wan P."/>
            <person name="Li L."/>
            <person name="Deng X."/>
            <person name="Kuang T."/>
            <person name="Xiang C."/>
            <person name="Zhu J.K."/>
            <person name="Oliver M.J."/>
            <person name="He Y."/>
        </authorList>
    </citation>
    <scope>NUCLEOTIDE SEQUENCE [LARGE SCALE GENOMIC DNA]</scope>
    <source>
        <strain evidence="3">cv. XS01</strain>
    </source>
</reference>
<evidence type="ECO:0000313" key="3">
    <source>
        <dbReference type="Proteomes" id="UP000250235"/>
    </source>
</evidence>
<name>A0A2Z7B448_9LAMI</name>
<evidence type="ECO:0000313" key="2">
    <source>
        <dbReference type="EMBL" id="KZV26469.1"/>
    </source>
</evidence>
<gene>
    <name evidence="2" type="ORF">F511_36552</name>
</gene>
<accession>A0A2Z7B448</accession>